<gene>
    <name evidence="3" type="ORF">RradSPS_2650</name>
    <name evidence="4" type="ORF">SIL72_00885</name>
</gene>
<dbReference type="GO" id="GO:0016209">
    <property type="term" value="F:antioxidant activity"/>
    <property type="evidence" value="ECO:0007669"/>
    <property type="project" value="InterPro"/>
</dbReference>
<dbReference type="Gene3D" id="3.40.30.10">
    <property type="entry name" value="Glutaredoxin"/>
    <property type="match status" value="1"/>
</dbReference>
<reference evidence="3 5" key="1">
    <citation type="submission" date="2014-03" db="EMBL/GenBank/DDBJ databases">
        <title>Complete genome sequence of the Radio-Resistant Rubrobacter radiotolerans RSPS-4.</title>
        <authorList>
            <person name="Egas C.C."/>
            <person name="Barroso C.C."/>
            <person name="Froufe H.J.C."/>
            <person name="Pacheco J.J."/>
            <person name="Albuquerque L.L."/>
            <person name="da Costa M.M.S."/>
        </authorList>
    </citation>
    <scope>NUCLEOTIDE SEQUENCE [LARGE SCALE GENOMIC DNA]</scope>
    <source>
        <strain evidence="3 5">RSPS-4</strain>
    </source>
</reference>
<organism evidence="3 5">
    <name type="scientific">Rubrobacter radiotolerans</name>
    <name type="common">Arthrobacter radiotolerans</name>
    <dbReference type="NCBI Taxonomy" id="42256"/>
    <lineage>
        <taxon>Bacteria</taxon>
        <taxon>Bacillati</taxon>
        <taxon>Actinomycetota</taxon>
        <taxon>Rubrobacteria</taxon>
        <taxon>Rubrobacterales</taxon>
        <taxon>Rubrobacteraceae</taxon>
        <taxon>Rubrobacter</taxon>
    </lineage>
</organism>
<protein>
    <submittedName>
        <fullName evidence="3">AhpC/TSA family</fullName>
    </submittedName>
    <submittedName>
        <fullName evidence="4">Peroxiredoxin family protein</fullName>
    </submittedName>
</protein>
<keyword evidence="5" id="KW-1185">Reference proteome</keyword>
<dbReference type="EMBL" id="JAWXXX010000001">
    <property type="protein sequence ID" value="MDX5892572.1"/>
    <property type="molecule type" value="Genomic_DNA"/>
</dbReference>
<proteinExistence type="predicted"/>
<dbReference type="eggNOG" id="COG1225">
    <property type="taxonomic scope" value="Bacteria"/>
</dbReference>
<dbReference type="InterPro" id="IPR013766">
    <property type="entry name" value="Thioredoxin_domain"/>
</dbReference>
<evidence type="ECO:0000313" key="3">
    <source>
        <dbReference type="EMBL" id="AHY47933.1"/>
    </source>
</evidence>
<name>A0A023X6F5_RUBRA</name>
<sequence length="249" mass="27760">MQELSAGVRARNFELPDEQTMPWILSGELEIGAVVLVFYGGDWSAYDNGQLAGLARGFEEFDRRRVNLAAISVDPPASSLALKNKLILPFPLLTDPYGEVARLYGLWNEREAEVRPGLVAIDADGTIRSTLVGDDLADRPTEDQISETIRSLKGRTPGARPARRLGEPEVQVTSDQVPEPDNSAPQMLSLERLVSYFDGAITATQILGSRLETRRRSRSTLAETERIGKTLRLYRDYLRETAWMHGLDF</sequence>
<dbReference type="STRING" id="42256.RradSPS_2650"/>
<dbReference type="AlphaFoldDB" id="A0A023X6F5"/>
<dbReference type="KEGG" id="rrd:RradSPS_2650"/>
<evidence type="ECO:0000256" key="1">
    <source>
        <dbReference type="SAM" id="MobiDB-lite"/>
    </source>
</evidence>
<feature type="domain" description="Thioredoxin" evidence="2">
    <location>
        <begin position="4"/>
        <end position="154"/>
    </location>
</feature>
<dbReference type="Proteomes" id="UP001281130">
    <property type="component" value="Unassembled WGS sequence"/>
</dbReference>
<dbReference type="RefSeq" id="WP_051589848.1">
    <property type="nucleotide sequence ID" value="NZ_CP007514.1"/>
</dbReference>
<evidence type="ECO:0000259" key="2">
    <source>
        <dbReference type="PROSITE" id="PS51352"/>
    </source>
</evidence>
<feature type="region of interest" description="Disordered" evidence="1">
    <location>
        <begin position="152"/>
        <end position="184"/>
    </location>
</feature>
<dbReference type="GO" id="GO:0016491">
    <property type="term" value="F:oxidoreductase activity"/>
    <property type="evidence" value="ECO:0007669"/>
    <property type="project" value="InterPro"/>
</dbReference>
<evidence type="ECO:0000313" key="4">
    <source>
        <dbReference type="EMBL" id="MDX5892572.1"/>
    </source>
</evidence>
<dbReference type="PROSITE" id="PS51352">
    <property type="entry name" value="THIOREDOXIN_2"/>
    <property type="match status" value="1"/>
</dbReference>
<dbReference type="InterPro" id="IPR036249">
    <property type="entry name" value="Thioredoxin-like_sf"/>
</dbReference>
<accession>A0A023X6F5</accession>
<reference evidence="4" key="2">
    <citation type="submission" date="2023-11" db="EMBL/GenBank/DDBJ databases">
        <title>MicrobeMod: A computational toolkit for identifying prokaryotic methylation and restriction-modification with nanopore sequencing.</title>
        <authorList>
            <person name="Crits-Christoph A."/>
            <person name="Kang S.C."/>
            <person name="Lee H."/>
            <person name="Ostrov N."/>
        </authorList>
    </citation>
    <scope>NUCLEOTIDE SEQUENCE</scope>
    <source>
        <strain evidence="4">ATCC 51242</strain>
    </source>
</reference>
<evidence type="ECO:0000313" key="5">
    <source>
        <dbReference type="Proteomes" id="UP000025229"/>
    </source>
</evidence>
<dbReference type="InterPro" id="IPR000866">
    <property type="entry name" value="AhpC/TSA"/>
</dbReference>
<dbReference type="Pfam" id="PF00578">
    <property type="entry name" value="AhpC-TSA"/>
    <property type="match status" value="1"/>
</dbReference>
<dbReference type="Proteomes" id="UP000025229">
    <property type="component" value="Chromosome"/>
</dbReference>
<dbReference type="SUPFAM" id="SSF52833">
    <property type="entry name" value="Thioredoxin-like"/>
    <property type="match status" value="1"/>
</dbReference>
<dbReference type="HOGENOM" id="CLU_1115130_0_0_11"/>
<dbReference type="EMBL" id="CP007514">
    <property type="protein sequence ID" value="AHY47933.1"/>
    <property type="molecule type" value="Genomic_DNA"/>
</dbReference>